<dbReference type="InterPro" id="IPR007460">
    <property type="entry name" value="BrnT_toxin"/>
</dbReference>
<evidence type="ECO:0008006" key="3">
    <source>
        <dbReference type="Google" id="ProtNLM"/>
    </source>
</evidence>
<dbReference type="AlphaFoldDB" id="A0A1X7G9K4"/>
<dbReference type="Proteomes" id="UP000192936">
    <property type="component" value="Unassembled WGS sequence"/>
</dbReference>
<protein>
    <recommendedName>
        <fullName evidence="3">BrnT family toxin</fullName>
    </recommendedName>
</protein>
<sequence>MGEPFDPVKNLLNRRKHGLDLSFGAEVLRDRNLIEALDLSMDYGEERFNALGMVNGRIYAVTYTERAEGIRFISVREADKREAAYYFKANS</sequence>
<dbReference type="RefSeq" id="WP_085087659.1">
    <property type="nucleotide sequence ID" value="NZ_FXAK01000007.1"/>
</dbReference>
<evidence type="ECO:0000313" key="2">
    <source>
        <dbReference type="Proteomes" id="UP000192936"/>
    </source>
</evidence>
<dbReference type="STRING" id="286727.SAMN02982917_3496"/>
<dbReference type="Pfam" id="PF04365">
    <property type="entry name" value="BrnT_toxin"/>
    <property type="match status" value="1"/>
</dbReference>
<evidence type="ECO:0000313" key="1">
    <source>
        <dbReference type="EMBL" id="SMF66370.1"/>
    </source>
</evidence>
<gene>
    <name evidence="1" type="ORF">SAMN02982917_3496</name>
</gene>
<proteinExistence type="predicted"/>
<dbReference type="InterPro" id="IPR038573">
    <property type="entry name" value="BrnT_sf"/>
</dbReference>
<dbReference type="Gene3D" id="3.10.450.530">
    <property type="entry name" value="Ribonuclease toxin, BrnT, of type II toxin-antitoxin system"/>
    <property type="match status" value="1"/>
</dbReference>
<organism evidence="1 2">
    <name type="scientific">Azospirillum oryzae</name>
    <dbReference type="NCBI Taxonomy" id="286727"/>
    <lineage>
        <taxon>Bacteria</taxon>
        <taxon>Pseudomonadati</taxon>
        <taxon>Pseudomonadota</taxon>
        <taxon>Alphaproteobacteria</taxon>
        <taxon>Rhodospirillales</taxon>
        <taxon>Azospirillaceae</taxon>
        <taxon>Azospirillum</taxon>
    </lineage>
</organism>
<reference evidence="1 2" key="1">
    <citation type="submission" date="2017-04" db="EMBL/GenBank/DDBJ databases">
        <authorList>
            <person name="Afonso C.L."/>
            <person name="Miller P.J."/>
            <person name="Scott M.A."/>
            <person name="Spackman E."/>
            <person name="Goraichik I."/>
            <person name="Dimitrov K.M."/>
            <person name="Suarez D.L."/>
            <person name="Swayne D.E."/>
        </authorList>
    </citation>
    <scope>NUCLEOTIDE SEQUENCE [LARGE SCALE GENOMIC DNA]</scope>
    <source>
        <strain evidence="1 2">A2P</strain>
    </source>
</reference>
<dbReference type="EMBL" id="FXAK01000007">
    <property type="protein sequence ID" value="SMF66370.1"/>
    <property type="molecule type" value="Genomic_DNA"/>
</dbReference>
<accession>A0A1X7G9K4</accession>
<name>A0A1X7G9K4_9PROT</name>
<dbReference type="OrthoDB" id="9798158at2"/>